<name>N9KQV1_9GAMM</name>
<comment type="caution">
    <text evidence="1">The sequence shown here is derived from an EMBL/GenBank/DDBJ whole genome shotgun (WGS) entry which is preliminary data.</text>
</comment>
<dbReference type="EMBL" id="APRJ01000011">
    <property type="protein sequence ID" value="ENW86432.1"/>
    <property type="molecule type" value="Genomic_DNA"/>
</dbReference>
<organism evidence="1 2">
    <name type="scientific">Acinetobacter pseudolwoffii</name>
    <dbReference type="NCBI Taxonomy" id="2053287"/>
    <lineage>
        <taxon>Bacteria</taxon>
        <taxon>Pseudomonadati</taxon>
        <taxon>Pseudomonadota</taxon>
        <taxon>Gammaproteobacteria</taxon>
        <taxon>Moraxellales</taxon>
        <taxon>Moraxellaceae</taxon>
        <taxon>Acinetobacter</taxon>
    </lineage>
</organism>
<dbReference type="HOGENOM" id="CLU_1936362_0_0_6"/>
<evidence type="ECO:0000313" key="2">
    <source>
        <dbReference type="Proteomes" id="UP000023774"/>
    </source>
</evidence>
<dbReference type="OrthoDB" id="8242373at2"/>
<protein>
    <submittedName>
        <fullName evidence="1">Uncharacterized protein</fullName>
    </submittedName>
</protein>
<dbReference type="AlphaFoldDB" id="N9KQV1"/>
<keyword evidence="2" id="KW-1185">Reference proteome</keyword>
<proteinExistence type="predicted"/>
<dbReference type="Proteomes" id="UP000023774">
    <property type="component" value="Unassembled WGS sequence"/>
</dbReference>
<dbReference type="RefSeq" id="WP_005171327.1">
    <property type="nucleotide sequence ID" value="NZ_KB850035.1"/>
</dbReference>
<accession>N9KQV1</accession>
<gene>
    <name evidence="1" type="ORF">F906_01487</name>
</gene>
<reference evidence="1 2" key="1">
    <citation type="submission" date="2013-02" db="EMBL/GenBank/DDBJ databases">
        <title>The Genome Sequence of Acinetobacter sp. NIPH 713.</title>
        <authorList>
            <consortium name="The Broad Institute Genome Sequencing Platform"/>
            <consortium name="The Broad Institute Genome Sequencing Center for Infectious Disease"/>
            <person name="Cerqueira G."/>
            <person name="Feldgarden M."/>
            <person name="Courvalin P."/>
            <person name="Perichon B."/>
            <person name="Grillot-Courvalin C."/>
            <person name="Clermont D."/>
            <person name="Rocha E."/>
            <person name="Yoon E.-J."/>
            <person name="Nemec A."/>
            <person name="Walker B."/>
            <person name="Young S.K."/>
            <person name="Zeng Q."/>
            <person name="Gargeya S."/>
            <person name="Fitzgerald M."/>
            <person name="Haas B."/>
            <person name="Abouelleil A."/>
            <person name="Alvarado L."/>
            <person name="Arachchi H.M."/>
            <person name="Berlin A.M."/>
            <person name="Chapman S.B."/>
            <person name="Dewar J."/>
            <person name="Goldberg J."/>
            <person name="Griggs A."/>
            <person name="Gujja S."/>
            <person name="Hansen M."/>
            <person name="Howarth C."/>
            <person name="Imamovic A."/>
            <person name="Larimer J."/>
            <person name="McCowan C."/>
            <person name="Murphy C."/>
            <person name="Neiman D."/>
            <person name="Pearson M."/>
            <person name="Priest M."/>
            <person name="Roberts A."/>
            <person name="Saif S."/>
            <person name="Shea T."/>
            <person name="Sisk P."/>
            <person name="Sykes S."/>
            <person name="Wortman J."/>
            <person name="Nusbaum C."/>
            <person name="Birren B."/>
        </authorList>
    </citation>
    <scope>NUCLEOTIDE SEQUENCE [LARGE SCALE GENOMIC DNA]</scope>
    <source>
        <strain evidence="1 2">NIPH 713</strain>
    </source>
</reference>
<evidence type="ECO:0000313" key="1">
    <source>
        <dbReference type="EMBL" id="ENW86432.1"/>
    </source>
</evidence>
<sequence length="124" mass="14475">MLTDQEIQQAINTISIGPNNLHEHPDCVRIAYAWLDAQKKIQSACRQSYSLKHYIEKWAGRYVSESDVKVAAYLHPAIKGKYPNFNISSNLTEPCRSRLINIQEVMTQPDYHTRHDPKIYKFRE</sequence>